<evidence type="ECO:0000313" key="4">
    <source>
        <dbReference type="EMBL" id="OGF67989.1"/>
    </source>
</evidence>
<sequence>MNKRTQFLLTILLVVFAGIVFAQEDASADRTVIAFSDPMKPGLIEARVLNGKITVQGYEGKEVIVEAQSSGKVLRHGEKDLEHQQRELEHEGGEHESNEKTKRSTEGMRKLQSSGTGLKVYEKNNVIEIVTHTPTTVDINIKVPYSTSLHLKSELNGGIVVEKVRGEIEAKSLNGYIKLNGVTGSVVAETLNGAIEAFFDKVDSKKPYAFTSLNGDIDVTFPADVKANVQLKSQMGDIYTDFNITLSRRNEKKVEDRRGEGGELEIKIGEAMFGQINGGGIEMIFENFNGDIFIRKHK</sequence>
<evidence type="ECO:0000256" key="1">
    <source>
        <dbReference type="SAM" id="MobiDB-lite"/>
    </source>
</evidence>
<dbReference type="STRING" id="1817863.A2Y62_22130"/>
<organism evidence="4 5">
    <name type="scientific">Candidatus Fischerbacteria bacterium RBG_13_37_8</name>
    <dbReference type="NCBI Taxonomy" id="1817863"/>
    <lineage>
        <taxon>Bacteria</taxon>
        <taxon>Candidatus Fischeribacteriota</taxon>
    </lineage>
</organism>
<gene>
    <name evidence="4" type="ORF">A2Y62_22130</name>
</gene>
<dbReference type="EMBL" id="MFGW01000036">
    <property type="protein sequence ID" value="OGF67989.1"/>
    <property type="molecule type" value="Genomic_DNA"/>
</dbReference>
<dbReference type="Pfam" id="PF13349">
    <property type="entry name" value="DUF4097"/>
    <property type="match status" value="1"/>
</dbReference>
<feature type="domain" description="DUF4097" evidence="3">
    <location>
        <begin position="171"/>
        <end position="260"/>
    </location>
</feature>
<evidence type="ECO:0000313" key="5">
    <source>
        <dbReference type="Proteomes" id="UP000178943"/>
    </source>
</evidence>
<proteinExistence type="predicted"/>
<protein>
    <recommendedName>
        <fullName evidence="3">DUF4097 domain-containing protein</fullName>
    </recommendedName>
</protein>
<evidence type="ECO:0000259" key="3">
    <source>
        <dbReference type="Pfam" id="PF13349"/>
    </source>
</evidence>
<dbReference type="Proteomes" id="UP000178943">
    <property type="component" value="Unassembled WGS sequence"/>
</dbReference>
<reference evidence="4 5" key="1">
    <citation type="journal article" date="2016" name="Nat. Commun.">
        <title>Thousands of microbial genomes shed light on interconnected biogeochemical processes in an aquifer system.</title>
        <authorList>
            <person name="Anantharaman K."/>
            <person name="Brown C.T."/>
            <person name="Hug L.A."/>
            <person name="Sharon I."/>
            <person name="Castelle C.J."/>
            <person name="Probst A.J."/>
            <person name="Thomas B.C."/>
            <person name="Singh A."/>
            <person name="Wilkins M.J."/>
            <person name="Karaoz U."/>
            <person name="Brodie E.L."/>
            <person name="Williams K.H."/>
            <person name="Hubbard S.S."/>
            <person name="Banfield J.F."/>
        </authorList>
    </citation>
    <scope>NUCLEOTIDE SEQUENCE [LARGE SCALE GENOMIC DNA]</scope>
</reference>
<evidence type="ECO:0000256" key="2">
    <source>
        <dbReference type="SAM" id="SignalP"/>
    </source>
</evidence>
<dbReference type="InterPro" id="IPR025164">
    <property type="entry name" value="Toastrack_DUF4097"/>
</dbReference>
<accession>A0A1F5VX32</accession>
<dbReference type="AlphaFoldDB" id="A0A1F5VX32"/>
<comment type="caution">
    <text evidence="4">The sequence shown here is derived from an EMBL/GenBank/DDBJ whole genome shotgun (WGS) entry which is preliminary data.</text>
</comment>
<feature type="region of interest" description="Disordered" evidence="1">
    <location>
        <begin position="85"/>
        <end position="114"/>
    </location>
</feature>
<feature type="compositionally biased region" description="Basic and acidic residues" evidence="1">
    <location>
        <begin position="85"/>
        <end position="109"/>
    </location>
</feature>
<keyword evidence="2" id="KW-0732">Signal</keyword>
<feature type="chain" id="PRO_5009522088" description="DUF4097 domain-containing protein" evidence="2">
    <location>
        <begin position="23"/>
        <end position="298"/>
    </location>
</feature>
<name>A0A1F5VX32_9BACT</name>
<feature type="signal peptide" evidence="2">
    <location>
        <begin position="1"/>
        <end position="22"/>
    </location>
</feature>